<evidence type="ECO:0000313" key="1">
    <source>
        <dbReference type="EMBL" id="AOM63439.1"/>
    </source>
</evidence>
<evidence type="ECO:0000313" key="2">
    <source>
        <dbReference type="Proteomes" id="UP000232488"/>
    </source>
</evidence>
<dbReference type="RefSeq" id="YP_009507505.1">
    <property type="nucleotide sequence ID" value="NC_038553.1"/>
</dbReference>
<dbReference type="GeneID" id="37618489"/>
<accession>A0A1C9C575</accession>
<dbReference type="Proteomes" id="UP000232488">
    <property type="component" value="Segment"/>
</dbReference>
<sequence length="308" mass="36424">MVNVKDRVCVFENCKTRPCYNYFGEKQGLFCALHKHDDIIDVVHRTCVFENCKTIPYYNYIGEKRGLFCALHKHTDMVNVKHRICVFENCTSQTRYGLSGNVLTHCSKHKLNGMLKYPCQTCLETQCNNLALYSNSLKPTHCEHHMLENQINIIERKCQKCDLYNILDETGHCMYCTDTLSLKRLRKSKENIVKQFLSKYRYNFVHNKIIETKQCGLERPDFLFDCISHYVILEVDEHQHTNYNCETTRIINIHHQLGGMPLIVIRLNPDNYKNHLDNNVYGELFHIHKRFDKLHMTLKNIQKLNTKM</sequence>
<organism evidence="1 2">
    <name type="scientific">Heterosigma akashiwo virus 01</name>
    <name type="common">HaV01</name>
    <dbReference type="NCBI Taxonomy" id="97195"/>
    <lineage>
        <taxon>Viruses</taxon>
        <taxon>Varidnaviria</taxon>
        <taxon>Bamfordvirae</taxon>
        <taxon>Nucleocytoviricota</taxon>
        <taxon>Megaviricetes</taxon>
        <taxon>Algavirales</taxon>
        <taxon>Phycodnaviridae</taxon>
        <taxon>Raphidovirus</taxon>
        <taxon>Raphidovirus japonicum</taxon>
    </lineage>
</organism>
<dbReference type="InterPro" id="IPR043822">
    <property type="entry name" value="EsV_1_7_cys"/>
</dbReference>
<protein>
    <submittedName>
        <fullName evidence="1">Uncharacterized protein</fullName>
    </submittedName>
</protein>
<dbReference type="KEGG" id="vg:37618489"/>
<proteinExistence type="predicted"/>
<dbReference type="Gene3D" id="6.10.140.110">
    <property type="match status" value="1"/>
</dbReference>
<organismHost>
    <name type="scientific">Heterosigma akashiwo</name>
    <name type="common">Chromophytic alga</name>
    <name type="synonym">Heterosigma carterae</name>
    <dbReference type="NCBI Taxonomy" id="2829"/>
</organismHost>
<dbReference type="Pfam" id="PF19114">
    <property type="entry name" value="EsV_1_7_cys"/>
    <property type="match status" value="4"/>
</dbReference>
<reference evidence="1 2" key="1">
    <citation type="submission" date="2016-03" db="EMBL/GenBank/DDBJ databases">
        <title>Genome sequences of a Phycodnavirus, Heterosigma akashiwo virus strain 53.</title>
        <authorList>
            <person name="Ueki S."/>
            <person name="Ogura Y."/>
            <person name="Hayashi T."/>
        </authorList>
    </citation>
    <scope>NUCLEOTIDE SEQUENCE [LARGE SCALE GENOMIC DNA]</scope>
    <source>
        <strain evidence="1">HaV53</strain>
    </source>
</reference>
<name>A0A1C9C575_HAV01</name>
<gene>
    <name evidence="1" type="primary">HaV53_ORF108</name>
</gene>
<keyword evidence="2" id="KW-1185">Reference proteome</keyword>
<dbReference type="SMART" id="SM01425">
    <property type="entry name" value="EsV_1_7"/>
    <property type="match status" value="4"/>
</dbReference>
<dbReference type="EMBL" id="KX008963">
    <property type="protein sequence ID" value="AOM63439.1"/>
    <property type="molecule type" value="Genomic_DNA"/>
</dbReference>